<dbReference type="EMBL" id="SRLO01000093">
    <property type="protein sequence ID" value="TNN76436.1"/>
    <property type="molecule type" value="Genomic_DNA"/>
</dbReference>
<dbReference type="AlphaFoldDB" id="A0A4Z2IES2"/>
<feature type="compositionally biased region" description="Basic residues" evidence="1">
    <location>
        <begin position="1"/>
        <end position="13"/>
    </location>
</feature>
<reference evidence="2 3" key="1">
    <citation type="submission" date="2019-03" db="EMBL/GenBank/DDBJ databases">
        <title>First draft genome of Liparis tanakae, snailfish: a comprehensive survey of snailfish specific genes.</title>
        <authorList>
            <person name="Kim W."/>
            <person name="Song I."/>
            <person name="Jeong J.-H."/>
            <person name="Kim D."/>
            <person name="Kim S."/>
            <person name="Ryu S."/>
            <person name="Song J.Y."/>
            <person name="Lee S.K."/>
        </authorList>
    </citation>
    <scope>NUCLEOTIDE SEQUENCE [LARGE SCALE GENOMIC DNA]</scope>
    <source>
        <tissue evidence="2">Muscle</tissue>
    </source>
</reference>
<name>A0A4Z2IES2_9TELE</name>
<dbReference type="Proteomes" id="UP000314294">
    <property type="component" value="Unassembled WGS sequence"/>
</dbReference>
<feature type="compositionally biased region" description="Pro residues" evidence="1">
    <location>
        <begin position="14"/>
        <end position="26"/>
    </location>
</feature>
<accession>A0A4Z2IES2</accession>
<gene>
    <name evidence="2" type="ORF">EYF80_013301</name>
</gene>
<keyword evidence="3" id="KW-1185">Reference proteome</keyword>
<feature type="region of interest" description="Disordered" evidence="1">
    <location>
        <begin position="1"/>
        <end position="33"/>
    </location>
</feature>
<protein>
    <submittedName>
        <fullName evidence="2">Uncharacterized protein</fullName>
    </submittedName>
</protein>
<sequence length="59" mass="6478">MQRQGHGARRRSPKPPPPRGPVPPPGKFTVIGGNRRLRKGFNPDARCPRSNFDFALCGA</sequence>
<evidence type="ECO:0000313" key="3">
    <source>
        <dbReference type="Proteomes" id="UP000314294"/>
    </source>
</evidence>
<comment type="caution">
    <text evidence="2">The sequence shown here is derived from an EMBL/GenBank/DDBJ whole genome shotgun (WGS) entry which is preliminary data.</text>
</comment>
<evidence type="ECO:0000313" key="2">
    <source>
        <dbReference type="EMBL" id="TNN76436.1"/>
    </source>
</evidence>
<proteinExistence type="predicted"/>
<organism evidence="2 3">
    <name type="scientific">Liparis tanakae</name>
    <name type="common">Tanaka's snailfish</name>
    <dbReference type="NCBI Taxonomy" id="230148"/>
    <lineage>
        <taxon>Eukaryota</taxon>
        <taxon>Metazoa</taxon>
        <taxon>Chordata</taxon>
        <taxon>Craniata</taxon>
        <taxon>Vertebrata</taxon>
        <taxon>Euteleostomi</taxon>
        <taxon>Actinopterygii</taxon>
        <taxon>Neopterygii</taxon>
        <taxon>Teleostei</taxon>
        <taxon>Neoteleostei</taxon>
        <taxon>Acanthomorphata</taxon>
        <taxon>Eupercaria</taxon>
        <taxon>Perciformes</taxon>
        <taxon>Cottioidei</taxon>
        <taxon>Cottales</taxon>
        <taxon>Liparidae</taxon>
        <taxon>Liparis</taxon>
    </lineage>
</organism>
<evidence type="ECO:0000256" key="1">
    <source>
        <dbReference type="SAM" id="MobiDB-lite"/>
    </source>
</evidence>